<proteinExistence type="inferred from homology"/>
<protein>
    <submittedName>
        <fullName evidence="4">NAD(P)-binding protein</fullName>
    </submittedName>
</protein>
<dbReference type="Pfam" id="PF00106">
    <property type="entry name" value="adh_short"/>
    <property type="match status" value="1"/>
</dbReference>
<reference evidence="4 5" key="1">
    <citation type="journal article" date="2016" name="Mol. Biol. Evol.">
        <title>Comparative Genomics of Early-Diverging Mushroom-Forming Fungi Provides Insights into the Origins of Lignocellulose Decay Capabilities.</title>
        <authorList>
            <person name="Nagy L.G."/>
            <person name="Riley R."/>
            <person name="Tritt A."/>
            <person name="Adam C."/>
            <person name="Daum C."/>
            <person name="Floudas D."/>
            <person name="Sun H."/>
            <person name="Yadav J.S."/>
            <person name="Pangilinan J."/>
            <person name="Larsson K.H."/>
            <person name="Matsuura K."/>
            <person name="Barry K."/>
            <person name="Labutti K."/>
            <person name="Kuo R."/>
            <person name="Ohm R.A."/>
            <person name="Bhattacharya S.S."/>
            <person name="Shirouzu T."/>
            <person name="Yoshinaga Y."/>
            <person name="Martin F.M."/>
            <person name="Grigoriev I.V."/>
            <person name="Hibbett D.S."/>
        </authorList>
    </citation>
    <scope>NUCLEOTIDE SEQUENCE [LARGE SCALE GENOMIC DNA]</scope>
    <source>
        <strain evidence="4 5">L-15889</strain>
    </source>
</reference>
<accession>A0A165NYB0</accession>
<dbReference type="InterPro" id="IPR051468">
    <property type="entry name" value="Fungal_SecMetab_SDRs"/>
</dbReference>
<dbReference type="InterPro" id="IPR002347">
    <property type="entry name" value="SDR_fam"/>
</dbReference>
<organism evidence="4 5">
    <name type="scientific">Daedalea quercina L-15889</name>
    <dbReference type="NCBI Taxonomy" id="1314783"/>
    <lineage>
        <taxon>Eukaryota</taxon>
        <taxon>Fungi</taxon>
        <taxon>Dikarya</taxon>
        <taxon>Basidiomycota</taxon>
        <taxon>Agaricomycotina</taxon>
        <taxon>Agaricomycetes</taxon>
        <taxon>Polyporales</taxon>
        <taxon>Fomitopsis</taxon>
    </lineage>
</organism>
<keyword evidence="2" id="KW-0521">NADP</keyword>
<dbReference type="AlphaFoldDB" id="A0A165NYB0"/>
<dbReference type="EMBL" id="KV429075">
    <property type="protein sequence ID" value="KZT67524.1"/>
    <property type="molecule type" value="Genomic_DNA"/>
</dbReference>
<name>A0A165NYB0_9APHY</name>
<dbReference type="Proteomes" id="UP000076727">
    <property type="component" value="Unassembled WGS sequence"/>
</dbReference>
<dbReference type="OrthoDB" id="9876299at2759"/>
<dbReference type="SUPFAM" id="SSF51735">
    <property type="entry name" value="NAD(P)-binding Rossmann-fold domains"/>
    <property type="match status" value="1"/>
</dbReference>
<evidence type="ECO:0000313" key="4">
    <source>
        <dbReference type="EMBL" id="KZT67524.1"/>
    </source>
</evidence>
<dbReference type="GO" id="GO:0016491">
    <property type="term" value="F:oxidoreductase activity"/>
    <property type="evidence" value="ECO:0007669"/>
    <property type="project" value="UniProtKB-KW"/>
</dbReference>
<evidence type="ECO:0000256" key="2">
    <source>
        <dbReference type="ARBA" id="ARBA00022857"/>
    </source>
</evidence>
<comment type="similarity">
    <text evidence="1">Belongs to the short-chain dehydrogenases/reductases (SDR) family.</text>
</comment>
<keyword evidence="5" id="KW-1185">Reference proteome</keyword>
<evidence type="ECO:0000256" key="3">
    <source>
        <dbReference type="ARBA" id="ARBA00023002"/>
    </source>
</evidence>
<dbReference type="InterPro" id="IPR036291">
    <property type="entry name" value="NAD(P)-bd_dom_sf"/>
</dbReference>
<sequence length="258" mass="27341">MHTYLVVGASRGIGLGFVEELLKDPDNHVLATARAPARSPGLQALTASYPSSRLSILELDITDTTSVSLAASRAAASLGDGVGLDCLIHNAVLNLQVLTPFEDVDLAAFQEELHTNTVAPLGVVRAFLPLLRQSAKSNPGGRATKLVFMSSGVGSIAGAPAWAGLSDTYSVTKVGLNMLARRWGATLKKAGICTVILHPGWVDTDLGSFVDAWMAEHAPQVPKLSRSDCAVQCLRVVRDAQIEDAVSFYSYDGSEIPW</sequence>
<dbReference type="PRINTS" id="PR00081">
    <property type="entry name" value="GDHRDH"/>
</dbReference>
<evidence type="ECO:0000256" key="1">
    <source>
        <dbReference type="ARBA" id="ARBA00006484"/>
    </source>
</evidence>
<dbReference type="GO" id="GO:0005737">
    <property type="term" value="C:cytoplasm"/>
    <property type="evidence" value="ECO:0007669"/>
    <property type="project" value="TreeGrafter"/>
</dbReference>
<dbReference type="Gene3D" id="3.40.50.720">
    <property type="entry name" value="NAD(P)-binding Rossmann-like Domain"/>
    <property type="match status" value="1"/>
</dbReference>
<dbReference type="PANTHER" id="PTHR43544">
    <property type="entry name" value="SHORT-CHAIN DEHYDROGENASE/REDUCTASE"/>
    <property type="match status" value="1"/>
</dbReference>
<dbReference type="PANTHER" id="PTHR43544:SF7">
    <property type="entry name" value="NADB-LER2"/>
    <property type="match status" value="1"/>
</dbReference>
<keyword evidence="3" id="KW-0560">Oxidoreductase</keyword>
<evidence type="ECO:0000313" key="5">
    <source>
        <dbReference type="Proteomes" id="UP000076727"/>
    </source>
</evidence>
<gene>
    <name evidence="4" type="ORF">DAEQUDRAFT_812756</name>
</gene>